<dbReference type="PROSITE" id="PS00653">
    <property type="entry name" value="GLYCOSYL_HYDROL_F1_2"/>
    <property type="match status" value="1"/>
</dbReference>
<feature type="compositionally biased region" description="Basic and acidic residues" evidence="12">
    <location>
        <begin position="169"/>
        <end position="179"/>
    </location>
</feature>
<name>A0A7X6KW78_9CELL</name>
<evidence type="ECO:0000256" key="3">
    <source>
        <dbReference type="ARBA" id="ARBA00012744"/>
    </source>
</evidence>
<dbReference type="Gene3D" id="3.20.20.80">
    <property type="entry name" value="Glycosidases"/>
    <property type="match status" value="1"/>
</dbReference>
<dbReference type="NCBIfam" id="TIGR03356">
    <property type="entry name" value="BGL"/>
    <property type="match status" value="1"/>
</dbReference>
<feature type="binding site" evidence="10">
    <location>
        <position position="1124"/>
    </location>
    <ligand>
        <name>substrate</name>
    </ligand>
</feature>
<evidence type="ECO:0000256" key="11">
    <source>
        <dbReference type="RuleBase" id="RU361175"/>
    </source>
</evidence>
<feature type="binding site" evidence="10">
    <location>
        <position position="946"/>
    </location>
    <ligand>
        <name>substrate</name>
    </ligand>
</feature>
<gene>
    <name evidence="13" type="ORF">HGA03_10920</name>
</gene>
<feature type="compositionally biased region" description="Basic and acidic residues" evidence="12">
    <location>
        <begin position="658"/>
        <end position="670"/>
    </location>
</feature>
<feature type="compositionally biased region" description="Low complexity" evidence="12">
    <location>
        <begin position="774"/>
        <end position="786"/>
    </location>
</feature>
<feature type="compositionally biased region" description="Low complexity" evidence="12">
    <location>
        <begin position="391"/>
        <end position="417"/>
    </location>
</feature>
<feature type="binding site" evidence="10">
    <location>
        <position position="845"/>
    </location>
    <ligand>
        <name>substrate</name>
    </ligand>
</feature>
<evidence type="ECO:0000313" key="14">
    <source>
        <dbReference type="Proteomes" id="UP000581206"/>
    </source>
</evidence>
<feature type="compositionally biased region" description="Basic residues" evidence="12">
    <location>
        <begin position="180"/>
        <end position="190"/>
    </location>
</feature>
<feature type="active site" description="Nucleophile" evidence="9">
    <location>
        <position position="1185"/>
    </location>
</feature>
<dbReference type="PANTHER" id="PTHR10353:SF36">
    <property type="entry name" value="LP05116P"/>
    <property type="match status" value="1"/>
</dbReference>
<feature type="binding site" evidence="10">
    <location>
        <position position="1232"/>
    </location>
    <ligand>
        <name>substrate</name>
    </ligand>
</feature>
<feature type="compositionally biased region" description="Low complexity" evidence="12">
    <location>
        <begin position="674"/>
        <end position="689"/>
    </location>
</feature>
<dbReference type="InterPro" id="IPR033132">
    <property type="entry name" value="GH_1_N_CS"/>
</dbReference>
<evidence type="ECO:0000256" key="10">
    <source>
        <dbReference type="PIRSR" id="PIRSR617736-2"/>
    </source>
</evidence>
<feature type="compositionally biased region" description="Basic residues" evidence="12">
    <location>
        <begin position="474"/>
        <end position="485"/>
    </location>
</feature>
<organism evidence="13 14">
    <name type="scientific">Cellulomonas denverensis</name>
    <dbReference type="NCBI Taxonomy" id="264297"/>
    <lineage>
        <taxon>Bacteria</taxon>
        <taxon>Bacillati</taxon>
        <taxon>Actinomycetota</taxon>
        <taxon>Actinomycetes</taxon>
        <taxon>Micrococcales</taxon>
        <taxon>Cellulomonadaceae</taxon>
        <taxon>Cellulomonas</taxon>
    </lineage>
</organism>
<feature type="region of interest" description="Disordered" evidence="12">
    <location>
        <begin position="1"/>
        <end position="345"/>
    </location>
</feature>
<dbReference type="GO" id="GO:0030245">
    <property type="term" value="P:cellulose catabolic process"/>
    <property type="evidence" value="ECO:0007669"/>
    <property type="project" value="UniProtKB-KW"/>
</dbReference>
<feature type="region of interest" description="Disordered" evidence="12">
    <location>
        <begin position="361"/>
        <end position="563"/>
    </location>
</feature>
<feature type="compositionally biased region" description="Basic residues" evidence="12">
    <location>
        <begin position="54"/>
        <end position="72"/>
    </location>
</feature>
<evidence type="ECO:0000256" key="5">
    <source>
        <dbReference type="ARBA" id="ARBA00023001"/>
    </source>
</evidence>
<feature type="compositionally biased region" description="Low complexity" evidence="12">
    <location>
        <begin position="299"/>
        <end position="328"/>
    </location>
</feature>
<keyword evidence="7 11" id="KW-0326">Glycosidase</keyword>
<feature type="region of interest" description="Disordered" evidence="12">
    <location>
        <begin position="642"/>
        <end position="828"/>
    </location>
</feature>
<dbReference type="FunFam" id="3.20.20.80:FF:000004">
    <property type="entry name" value="Beta-glucosidase 6-phospho-beta-glucosidase"/>
    <property type="match status" value="1"/>
</dbReference>
<feature type="binding site" evidence="10">
    <location>
        <begin position="1239"/>
        <end position="1240"/>
    </location>
    <ligand>
        <name>substrate</name>
    </ligand>
</feature>
<feature type="region of interest" description="Disordered" evidence="12">
    <location>
        <begin position="582"/>
        <end position="626"/>
    </location>
</feature>
<feature type="binding site" evidence="10">
    <location>
        <position position="990"/>
    </location>
    <ligand>
        <name>substrate</name>
    </ligand>
</feature>
<feature type="compositionally biased region" description="Basic residues" evidence="12">
    <location>
        <begin position="233"/>
        <end position="282"/>
    </location>
</feature>
<dbReference type="Pfam" id="PF00232">
    <property type="entry name" value="Glyco_hydro_1"/>
    <property type="match status" value="1"/>
</dbReference>
<evidence type="ECO:0000256" key="12">
    <source>
        <dbReference type="SAM" id="MobiDB-lite"/>
    </source>
</evidence>
<evidence type="ECO:0000256" key="8">
    <source>
        <dbReference type="ARBA" id="ARBA00023326"/>
    </source>
</evidence>
<keyword evidence="6" id="KW-0119">Carbohydrate metabolism</keyword>
<keyword evidence="4 11" id="KW-0378">Hydrolase</keyword>
<evidence type="ECO:0000256" key="7">
    <source>
        <dbReference type="ARBA" id="ARBA00023295"/>
    </source>
</evidence>
<feature type="compositionally biased region" description="Low complexity" evidence="12">
    <location>
        <begin position="503"/>
        <end position="523"/>
    </location>
</feature>
<dbReference type="PRINTS" id="PR00131">
    <property type="entry name" value="GLHYDRLASE1"/>
</dbReference>
<evidence type="ECO:0000313" key="13">
    <source>
        <dbReference type="EMBL" id="NKY23173.1"/>
    </source>
</evidence>
<dbReference type="InterPro" id="IPR017736">
    <property type="entry name" value="Glyco_hydro_1_beta-glucosidase"/>
</dbReference>
<keyword evidence="14" id="KW-1185">Reference proteome</keyword>
<reference evidence="13 14" key="1">
    <citation type="submission" date="2020-04" db="EMBL/GenBank/DDBJ databases">
        <title>MicrobeNet Type strains.</title>
        <authorList>
            <person name="Nicholson A.C."/>
        </authorList>
    </citation>
    <scope>NUCLEOTIDE SEQUENCE [LARGE SCALE GENOMIC DNA]</scope>
    <source>
        <strain evidence="13 14">ATCC BAA-788</strain>
    </source>
</reference>
<dbReference type="EC" id="3.2.1.21" evidence="3 11"/>
<protein>
    <recommendedName>
        <fullName evidence="3 11">Beta-glucosidase</fullName>
        <ecNumber evidence="3 11">3.2.1.21</ecNumber>
    </recommendedName>
</protein>
<keyword evidence="5" id="KW-0136">Cellulose degradation</keyword>
<evidence type="ECO:0000256" key="1">
    <source>
        <dbReference type="ARBA" id="ARBA00000448"/>
    </source>
</evidence>
<sequence length="1289" mass="135565">MVAGHRARFGGDRPGRRRRTPRPLPGPQQPGCRVDRQPVLGVRPGGRPAADRARRARRAGTGRHRPLRHRVLGRAADRPGGRSLPLAADRAARPHPRTAPAGRGGRPAARVAAPGRPDRTGPGAPAPGHRGLGLLPPAAAPRAVALGPDRDRPGAAGGADRAHRAGPRGRRDGPAGRGDRGRRRRPRRDRGRGAGPGRPRGRAHRGRAGREWTRPGPASDGAGPLPRALVAPRPRRPGHLHRPGPRDRRHPRPVARHRRLPHRPAGGQHRRAGRRPRVHRRGERPATAAGGLELGPGGCAVRRPPAGAGPAPGAARRGLGRPAAAGLGRRAGRDRGVLPGLRPGRAAGLAGVLPVVLRNAERPGDRPGVRGDAAPGGPGRCAAAHPPPEPAALGRRQRAGPGRHPAGRGPVAGAGRAARGGGPAGPGTLLAADLAHRPRVPSPGGCDRRRPGGPARRARPVGAPGPDRAAGAGRLRHLPGAHRVRGRGDGQPAADGPPGPGRGRVAAGPVQPGAPAPGRVVGQRPAGRRVLRRPADRGGGVPPGEPAPAGHRPGLRGGGGPAALAPVLDGAALAARRVVPEHLVHRRRRPPGRSETRIPRRRPRLRPGARHPAHRHHRLGRSCGGGGRGLALVAGAGGAGIDRAGPAAHRGRRSARRAALDRAGDRDRPPPGRLPALPGRRPAPGHRAALGGGLDRRRRHPAGPRAGGRQLRAGPDPAARPSAGHRAGADAGHRPGRRDRHHAAPDRARGGRADAAGHPAGRRAGLDRDRRRPAAPAARRTAAARGAVDRHRPHCPTLPGRRGVEPPAAARGSARHRPPPPRGAPTVTRSFPPDFLWGAATSAYQIEGSLDADGRGRSVWEEFAARPGAVEGGGDGSWACDSYRRWREDVDLIDELGLGAYRFSVSWSRVVPDGHGPVESRGLDHYERFVDALLDRGVEPVLTLNHWDMPQALMADGGWVGRRSVDAFAHYADAVAARLGDRVTWWVTQNEPWIISLLGYQLGLHAPGVADLGASVAAGHHVLLGHGAAADAIHAHAPAARTGCALSLFPCDPATESVADAAAADGSDGYVNRWYLDPLAGRGYPDDMRAHYERALGRSLDDVIRPGDTEAIGGRQDWIGVNYYTRRVMAAGPIDAAHPFPWRVVGPSGDVPRTDEGWEIVPDSLRDLLLRLHRDYPGTPLMITENGGVFGDGPTHDGRVHDVRRTDLLLGHLRAVHQAIEAGAPVAGYLHWSLLDNFEWSLGYRPRFGLVHVDYPTGRRTVKDSGHVYAGIARTGALPDHLPEIAPFG</sequence>
<feature type="compositionally biased region" description="Low complexity" evidence="12">
    <location>
        <begin position="452"/>
        <end position="473"/>
    </location>
</feature>
<comment type="catalytic activity">
    <reaction evidence="1 11">
        <text>Hydrolysis of terminal, non-reducing beta-D-glucosyl residues with release of beta-D-glucose.</text>
        <dbReference type="EC" id="3.2.1.21"/>
    </reaction>
</comment>
<proteinExistence type="inferred from homology"/>
<feature type="compositionally biased region" description="Low complexity" evidence="12">
    <location>
        <begin position="753"/>
        <end position="763"/>
    </location>
</feature>
<dbReference type="EMBL" id="JAAXOX010000004">
    <property type="protein sequence ID" value="NKY23173.1"/>
    <property type="molecule type" value="Genomic_DNA"/>
</dbReference>
<evidence type="ECO:0000256" key="9">
    <source>
        <dbReference type="PIRSR" id="PIRSR617736-1"/>
    </source>
</evidence>
<dbReference type="InterPro" id="IPR017853">
    <property type="entry name" value="GH"/>
</dbReference>
<evidence type="ECO:0000256" key="4">
    <source>
        <dbReference type="ARBA" id="ARBA00022801"/>
    </source>
</evidence>
<dbReference type="GO" id="GO:0005829">
    <property type="term" value="C:cytosol"/>
    <property type="evidence" value="ECO:0007669"/>
    <property type="project" value="TreeGrafter"/>
</dbReference>
<feature type="compositionally biased region" description="Low complexity" evidence="12">
    <location>
        <begin position="221"/>
        <end position="232"/>
    </location>
</feature>
<dbReference type="SUPFAM" id="SSF51445">
    <property type="entry name" value="(Trans)glycosidases"/>
    <property type="match status" value="1"/>
</dbReference>
<dbReference type="InterPro" id="IPR001360">
    <property type="entry name" value="Glyco_hydro_1"/>
</dbReference>
<feature type="active site" description="Proton donor" evidence="9">
    <location>
        <position position="991"/>
    </location>
</feature>
<feature type="compositionally biased region" description="Basic and acidic residues" evidence="12">
    <location>
        <begin position="742"/>
        <end position="752"/>
    </location>
</feature>
<dbReference type="GO" id="GO:0008422">
    <property type="term" value="F:beta-glucosidase activity"/>
    <property type="evidence" value="ECO:0007669"/>
    <property type="project" value="UniProtKB-EC"/>
</dbReference>
<comment type="similarity">
    <text evidence="2 11">Belongs to the glycosyl hydrolase 1 family.</text>
</comment>
<keyword evidence="8" id="KW-0624">Polysaccharide degradation</keyword>
<comment type="caution">
    <text evidence="13">The sequence shown here is derived from an EMBL/GenBank/DDBJ whole genome shotgun (WGS) entry which is preliminary data.</text>
</comment>
<dbReference type="PANTHER" id="PTHR10353">
    <property type="entry name" value="GLYCOSYL HYDROLASE"/>
    <property type="match status" value="1"/>
</dbReference>
<accession>A0A7X6KW78</accession>
<dbReference type="Proteomes" id="UP000581206">
    <property type="component" value="Unassembled WGS sequence"/>
</dbReference>
<evidence type="ECO:0000256" key="6">
    <source>
        <dbReference type="ARBA" id="ARBA00023277"/>
    </source>
</evidence>
<feature type="compositionally biased region" description="Low complexity" evidence="12">
    <location>
        <begin position="98"/>
        <end position="147"/>
    </location>
</feature>
<feature type="compositionally biased region" description="Basic residues" evidence="12">
    <location>
        <begin position="599"/>
        <end position="620"/>
    </location>
</feature>
<evidence type="ECO:0000256" key="2">
    <source>
        <dbReference type="ARBA" id="ARBA00010838"/>
    </source>
</evidence>